<evidence type="ECO:0000259" key="16">
    <source>
        <dbReference type="SMART" id="SM01329"/>
    </source>
</evidence>
<dbReference type="EC" id="1.1.1.85" evidence="14"/>
<feature type="site" description="Important for catalysis" evidence="14">
    <location>
        <position position="210"/>
    </location>
</feature>
<dbReference type="PROSITE" id="PS00470">
    <property type="entry name" value="IDH_IMDH"/>
    <property type="match status" value="1"/>
</dbReference>
<dbReference type="GO" id="GO:0051287">
    <property type="term" value="F:NAD binding"/>
    <property type="evidence" value="ECO:0007669"/>
    <property type="project" value="InterPro"/>
</dbReference>
<keyword evidence="10 14" id="KW-0560">Oxidoreductase</keyword>
<evidence type="ECO:0000256" key="12">
    <source>
        <dbReference type="ARBA" id="ARBA00023211"/>
    </source>
</evidence>
<feature type="binding site" evidence="14">
    <location>
        <position position="113"/>
    </location>
    <ligand>
        <name>substrate</name>
    </ligand>
</feature>
<dbReference type="UniPathway" id="UPA00048">
    <property type="reaction ID" value="UER00072"/>
</dbReference>
<dbReference type="EMBL" id="PEBW01000007">
    <property type="protein sequence ID" value="PTQ51087.1"/>
    <property type="molecule type" value="Genomic_DNA"/>
</dbReference>
<accession>A0A2T5G4G8</accession>
<dbReference type="Proteomes" id="UP000244016">
    <property type="component" value="Unassembled WGS sequence"/>
</dbReference>
<evidence type="ECO:0000256" key="1">
    <source>
        <dbReference type="ARBA" id="ARBA00000624"/>
    </source>
</evidence>
<dbReference type="GO" id="GO:0009098">
    <property type="term" value="P:L-leucine biosynthetic process"/>
    <property type="evidence" value="ECO:0007669"/>
    <property type="project" value="UniProtKB-UniRule"/>
</dbReference>
<dbReference type="HAMAP" id="MF_01033">
    <property type="entry name" value="LeuB_type1"/>
    <property type="match status" value="1"/>
</dbReference>
<dbReference type="Gene3D" id="3.40.718.10">
    <property type="entry name" value="Isopropylmalate Dehydrogenase"/>
    <property type="match status" value="1"/>
</dbReference>
<keyword evidence="9 14" id="KW-0460">Magnesium</keyword>
<feature type="binding site" evidence="14">
    <location>
        <begin position="93"/>
        <end position="106"/>
    </location>
    <ligand>
        <name>NAD(+)</name>
        <dbReference type="ChEBI" id="CHEBI:57540"/>
    </ligand>
</feature>
<keyword evidence="14" id="KW-0963">Cytoplasm</keyword>
<evidence type="ECO:0000256" key="6">
    <source>
        <dbReference type="ARBA" id="ARBA00022430"/>
    </source>
</evidence>
<evidence type="ECO:0000256" key="15">
    <source>
        <dbReference type="RuleBase" id="RU004445"/>
    </source>
</evidence>
<dbReference type="GO" id="GO:0000287">
    <property type="term" value="F:magnesium ion binding"/>
    <property type="evidence" value="ECO:0007669"/>
    <property type="project" value="InterPro"/>
</dbReference>
<keyword evidence="6 14" id="KW-0432">Leucine biosynthesis</keyword>
<keyword evidence="11 14" id="KW-0520">NAD</keyword>
<evidence type="ECO:0000256" key="9">
    <source>
        <dbReference type="ARBA" id="ARBA00022842"/>
    </source>
</evidence>
<feature type="binding site" evidence="14">
    <location>
        <position position="242"/>
    </location>
    <ligand>
        <name>Mg(2+)</name>
        <dbReference type="ChEBI" id="CHEBI:18420"/>
    </ligand>
</feature>
<evidence type="ECO:0000256" key="11">
    <source>
        <dbReference type="ARBA" id="ARBA00023027"/>
    </source>
</evidence>
<feature type="domain" description="Isopropylmalate dehydrogenase-like" evidence="16">
    <location>
        <begin position="21"/>
        <end position="382"/>
    </location>
</feature>
<gene>
    <name evidence="14" type="primary">leuB</name>
    <name evidence="17" type="ORF">BLITH_0517</name>
</gene>
<evidence type="ECO:0000256" key="3">
    <source>
        <dbReference type="ARBA" id="ARBA00004762"/>
    </source>
</evidence>
<feature type="binding site" evidence="14">
    <location>
        <position position="123"/>
    </location>
    <ligand>
        <name>substrate</name>
    </ligand>
</feature>
<dbReference type="NCBIfam" id="TIGR00169">
    <property type="entry name" value="leuB"/>
    <property type="match status" value="1"/>
</dbReference>
<dbReference type="PANTHER" id="PTHR42979">
    <property type="entry name" value="3-ISOPROPYLMALATE DEHYDROGENASE"/>
    <property type="match status" value="1"/>
</dbReference>
<evidence type="ECO:0000313" key="17">
    <source>
        <dbReference type="EMBL" id="PTQ51087.1"/>
    </source>
</evidence>
<keyword evidence="7 14" id="KW-0028">Amino-acid biosynthesis</keyword>
<organism evidence="17 18">
    <name type="scientific">Brockia lithotrophica</name>
    <dbReference type="NCBI Taxonomy" id="933949"/>
    <lineage>
        <taxon>Bacteria</taxon>
        <taxon>Bacillati</taxon>
        <taxon>Bacillota</taxon>
        <taxon>Bacilli</taxon>
        <taxon>Bacillales</taxon>
        <taxon>Bacillales Family X. Incertae Sedis</taxon>
        <taxon>Brockia</taxon>
    </lineage>
</organism>
<feature type="binding site" evidence="14">
    <location>
        <begin position="300"/>
        <end position="312"/>
    </location>
    <ligand>
        <name>NAD(+)</name>
        <dbReference type="ChEBI" id="CHEBI:57540"/>
    </ligand>
</feature>
<dbReference type="SMART" id="SM01329">
    <property type="entry name" value="Iso_dh"/>
    <property type="match status" value="1"/>
</dbReference>
<feature type="binding site" evidence="14">
    <location>
        <position position="270"/>
    </location>
    <ligand>
        <name>Mg(2+)</name>
        <dbReference type="ChEBI" id="CHEBI:18420"/>
    </ligand>
</feature>
<comment type="subcellular location">
    <subcellularLocation>
        <location evidence="14">Cytoplasm</location>
    </subcellularLocation>
</comment>
<reference evidence="17 18" key="1">
    <citation type="submission" date="2017-08" db="EMBL/GenBank/DDBJ databases">
        <title>Burning lignite coal seam in the remote Altai Mountains harbors a hydrogen-driven thermophilic microbial community.</title>
        <authorList>
            <person name="Kadnikov V.V."/>
            <person name="Mardanov A.V."/>
            <person name="Ivasenko D."/>
            <person name="Beletsky A.V."/>
            <person name="Karnachuk O.V."/>
            <person name="Ravin N.V."/>
        </authorList>
    </citation>
    <scope>NUCLEOTIDE SEQUENCE [LARGE SCALE GENOMIC DNA]</scope>
    <source>
        <strain evidence="17">AL31</strain>
    </source>
</reference>
<feature type="binding site" evidence="14">
    <location>
        <position position="153"/>
    </location>
    <ligand>
        <name>substrate</name>
    </ligand>
</feature>
<evidence type="ECO:0000256" key="13">
    <source>
        <dbReference type="ARBA" id="ARBA00023304"/>
    </source>
</evidence>
<feature type="binding site" evidence="14">
    <location>
        <position position="242"/>
    </location>
    <ligand>
        <name>substrate</name>
    </ligand>
</feature>
<comment type="caution">
    <text evidence="17">The sequence shown here is derived from an EMBL/GenBank/DDBJ whole genome shotgun (WGS) entry which is preliminary data.</text>
</comment>
<dbReference type="AlphaFoldDB" id="A0A2T5G4G8"/>
<keyword evidence="12 14" id="KW-0464">Manganese</keyword>
<dbReference type="InterPro" id="IPR024084">
    <property type="entry name" value="IsoPropMal-DH-like_dom"/>
</dbReference>
<evidence type="ECO:0000256" key="8">
    <source>
        <dbReference type="ARBA" id="ARBA00022723"/>
    </source>
</evidence>
<dbReference type="InterPro" id="IPR004429">
    <property type="entry name" value="Isopropylmalate_DH"/>
</dbReference>
<comment type="function">
    <text evidence="14 15">Catalyzes the oxidation of 3-carboxy-2-hydroxy-4-methylpentanoate (3-isopropylmalate) to 3-carboxy-4-methyl-2-oxopentanoate. The product decarboxylates to 4-methyl-2 oxopentanoate.</text>
</comment>
<evidence type="ECO:0000256" key="2">
    <source>
        <dbReference type="ARBA" id="ARBA00001936"/>
    </source>
</evidence>
<comment type="catalytic activity">
    <reaction evidence="1 14 15">
        <text>(2R,3S)-3-isopropylmalate + NAD(+) = 4-methyl-2-oxopentanoate + CO2 + NADH</text>
        <dbReference type="Rhea" id="RHEA:32271"/>
        <dbReference type="ChEBI" id="CHEBI:16526"/>
        <dbReference type="ChEBI" id="CHEBI:17865"/>
        <dbReference type="ChEBI" id="CHEBI:35121"/>
        <dbReference type="ChEBI" id="CHEBI:57540"/>
        <dbReference type="ChEBI" id="CHEBI:57945"/>
        <dbReference type="EC" id="1.1.1.85"/>
    </reaction>
</comment>
<evidence type="ECO:0000256" key="14">
    <source>
        <dbReference type="HAMAP-Rule" id="MF_01033"/>
    </source>
</evidence>
<comment type="cofactor">
    <cofactor evidence="2">
        <name>Mn(2+)</name>
        <dbReference type="ChEBI" id="CHEBI:29035"/>
    </cofactor>
</comment>
<comment type="pathway">
    <text evidence="3 14 15">Amino-acid biosynthesis; L-leucine biosynthesis; L-leucine from 3-methyl-2-oxobutanoate: step 3/4.</text>
</comment>
<keyword evidence="8 14" id="KW-0479">Metal-binding</keyword>
<evidence type="ECO:0000313" key="18">
    <source>
        <dbReference type="Proteomes" id="UP000244016"/>
    </source>
</evidence>
<evidence type="ECO:0000256" key="10">
    <source>
        <dbReference type="ARBA" id="ARBA00023002"/>
    </source>
</evidence>
<sequence length="395" mass="42036">MFAYGSSDPGASPAPTRPRLDLLVLPGDGIGPEVVREGVLLLRELAPALPVDLRVREGAIGGFAVDETGDPLPADTLAAALSADAVFLGAVGGPRWEDVPSERRPEQGLLRLRKEMRVFANLRPLRLPPELSFLSPLRPEVLGEGGLDVLIVRELVGGIYFGEPRGIFVEEGARVAVDTLRYREEEIARVVDIAFRIARTQGKPLASVDKANVLASSRLWREIVEAKRADYPAVPVRHVLVDAFAMDLVRRPTAYGVVVTENLFGDILSDLGGALVGSLGLLPSASLSEGGSHLYEPVHGSAPDIAGKGIANPAGMLLTVAMFLRHTLSAEDAAAAVEAAVFATIARGRVTPDLAEACRRAHALGQCPAPEVLSTAEFGAAVREEVVRRVMRERG</sequence>
<dbReference type="Pfam" id="PF00180">
    <property type="entry name" value="Iso_dh"/>
    <property type="match status" value="1"/>
</dbReference>
<dbReference type="SUPFAM" id="SSF53659">
    <property type="entry name" value="Isocitrate/Isopropylmalate dehydrogenase-like"/>
    <property type="match status" value="1"/>
</dbReference>
<dbReference type="GO" id="GO:0003862">
    <property type="term" value="F:3-isopropylmalate dehydrogenase activity"/>
    <property type="evidence" value="ECO:0007669"/>
    <property type="project" value="UniProtKB-UniRule"/>
</dbReference>
<dbReference type="InterPro" id="IPR019818">
    <property type="entry name" value="IsoCit/isopropylmalate_DH_CS"/>
</dbReference>
<comment type="cofactor">
    <cofactor evidence="14 15">
        <name>Mg(2+)</name>
        <dbReference type="ChEBI" id="CHEBI:18420"/>
    </cofactor>
    <cofactor evidence="14 15">
        <name>Mn(2+)</name>
        <dbReference type="ChEBI" id="CHEBI:29035"/>
    </cofactor>
    <text evidence="14 15">Binds 1 Mg(2+) or Mn(2+) ion per subunit.</text>
</comment>
<comment type="similarity">
    <text evidence="4 14">Belongs to the isocitrate and isopropylmalate dehydrogenases family. LeuB type 1 subfamily.</text>
</comment>
<proteinExistence type="inferred from homology"/>
<keyword evidence="13 14" id="KW-0100">Branched-chain amino acid biosynthesis</keyword>
<feature type="site" description="Important for catalysis" evidence="14">
    <location>
        <position position="160"/>
    </location>
</feature>
<dbReference type="FunFam" id="3.40.718.10:FF:000006">
    <property type="entry name" value="3-isopropylmalate dehydrogenase"/>
    <property type="match status" value="1"/>
</dbReference>
<evidence type="ECO:0000256" key="7">
    <source>
        <dbReference type="ARBA" id="ARBA00022605"/>
    </source>
</evidence>
<comment type="subunit">
    <text evidence="5 14 15">Homodimer.</text>
</comment>
<evidence type="ECO:0000256" key="4">
    <source>
        <dbReference type="ARBA" id="ARBA00008319"/>
    </source>
</evidence>
<evidence type="ECO:0000256" key="5">
    <source>
        <dbReference type="ARBA" id="ARBA00011738"/>
    </source>
</evidence>
<feature type="binding site" evidence="14">
    <location>
        <position position="266"/>
    </location>
    <ligand>
        <name>Mg(2+)</name>
        <dbReference type="ChEBI" id="CHEBI:18420"/>
    </ligand>
</feature>
<dbReference type="PANTHER" id="PTHR42979:SF1">
    <property type="entry name" value="3-ISOPROPYLMALATE DEHYDROGENASE"/>
    <property type="match status" value="1"/>
</dbReference>
<protein>
    <recommendedName>
        <fullName evidence="14">3-isopropylmalate dehydrogenase</fullName>
        <ecNumber evidence="14">1.1.1.85</ecNumber>
    </recommendedName>
    <alternativeName>
        <fullName evidence="14">3-IPM-DH</fullName>
    </alternativeName>
    <alternativeName>
        <fullName evidence="14">Beta-IPM dehydrogenase</fullName>
        <shortName evidence="14">IMDH</shortName>
    </alternativeName>
</protein>
<name>A0A2T5G4G8_9BACL</name>
<dbReference type="GO" id="GO:0005829">
    <property type="term" value="C:cytosol"/>
    <property type="evidence" value="ECO:0007669"/>
    <property type="project" value="TreeGrafter"/>
</dbReference>